<evidence type="ECO:0000313" key="6">
    <source>
        <dbReference type="Proteomes" id="UP000194266"/>
    </source>
</evidence>
<evidence type="ECO:0000256" key="3">
    <source>
        <dbReference type="RuleBase" id="RU000363"/>
    </source>
</evidence>
<sequence length="310" mass="33664">MVDLSGRTAVVTGASRGIGAAAAEHLARHGARLIILCPSAVQGRAAAETVRRRVVAAQVDSVACDLADLHQVRKAAERIVGLVGGRLDLLINNAGVAALPLTRSPSGHEMHFAVNHLGHFALTGHLLPALLKAPRPRVVNVSSVLHWLGRCRPRGPHPSRRYHRWWAYFDSKLANLLFTQGLAAWAQSHQLPLRAIAAHPGLVNTTLGSSALRADGRDLEARLLERMQARWHSPSQAAWPLVRAATDPRVAGGEFLGPGGRWEWSGPPLRVRAARRARDPDAVERLWRLSQRLTGHPFPSSGRPSPKGDR</sequence>
<dbReference type="SUPFAM" id="SSF51735">
    <property type="entry name" value="NAD(P)-binding Rossmann-fold domains"/>
    <property type="match status" value="1"/>
</dbReference>
<dbReference type="RefSeq" id="WP_158101775.1">
    <property type="nucleotide sequence ID" value="NZ_MRYD01000312.1"/>
</dbReference>
<protein>
    <recommendedName>
        <fullName evidence="7">Short-chain dehydrogenase</fullName>
    </recommendedName>
</protein>
<comment type="caution">
    <text evidence="5">The sequence shown here is derived from an EMBL/GenBank/DDBJ whole genome shotgun (WGS) entry which is preliminary data.</text>
</comment>
<evidence type="ECO:0000256" key="2">
    <source>
        <dbReference type="ARBA" id="ARBA00023002"/>
    </source>
</evidence>
<proteinExistence type="inferred from homology"/>
<dbReference type="InterPro" id="IPR002347">
    <property type="entry name" value="SDR_fam"/>
</dbReference>
<accession>A0ABX3YAL6</accession>
<dbReference type="PRINTS" id="PR00080">
    <property type="entry name" value="SDRFAMILY"/>
</dbReference>
<feature type="region of interest" description="Disordered" evidence="4">
    <location>
        <begin position="289"/>
        <end position="310"/>
    </location>
</feature>
<dbReference type="PRINTS" id="PR00081">
    <property type="entry name" value="GDHRDH"/>
</dbReference>
<dbReference type="PANTHER" id="PTHR24320">
    <property type="entry name" value="RETINOL DEHYDROGENASE"/>
    <property type="match status" value="1"/>
</dbReference>
<comment type="similarity">
    <text evidence="1 3">Belongs to the short-chain dehydrogenases/reductases (SDR) family.</text>
</comment>
<dbReference type="Pfam" id="PF00106">
    <property type="entry name" value="adh_short"/>
    <property type="match status" value="1"/>
</dbReference>
<evidence type="ECO:0000256" key="4">
    <source>
        <dbReference type="SAM" id="MobiDB-lite"/>
    </source>
</evidence>
<keyword evidence="6" id="KW-1185">Reference proteome</keyword>
<dbReference type="Proteomes" id="UP000194266">
    <property type="component" value="Unassembled WGS sequence"/>
</dbReference>
<keyword evidence="2" id="KW-0560">Oxidoreductase</keyword>
<reference evidence="5 6" key="1">
    <citation type="submission" date="2016-12" db="EMBL/GenBank/DDBJ databases">
        <title>Genome Mining:The Detection of Biosynthetic Gene Clusters to Aid in the Expression of Curamycin A produced by Streptomyces sp. strain CZA14.</title>
        <authorList>
            <person name="Durrell K.A."/>
            <person name="Kirby B.M."/>
            <person name="Khan W."/>
            <person name="Mthethwa T."/>
            <person name="Le Roes-Hill M."/>
        </authorList>
    </citation>
    <scope>NUCLEOTIDE SEQUENCE [LARGE SCALE GENOMIC DNA]</scope>
    <source>
        <strain evidence="5 6">CZA14</strain>
    </source>
</reference>
<dbReference type="InterPro" id="IPR036291">
    <property type="entry name" value="NAD(P)-bd_dom_sf"/>
</dbReference>
<dbReference type="PANTHER" id="PTHR24320:SF148">
    <property type="entry name" value="NAD(P)-BINDING ROSSMANN-FOLD SUPERFAMILY PROTEIN"/>
    <property type="match status" value="1"/>
</dbReference>
<evidence type="ECO:0000313" key="5">
    <source>
        <dbReference type="EMBL" id="OSZ56323.1"/>
    </source>
</evidence>
<dbReference type="Gene3D" id="3.40.50.720">
    <property type="entry name" value="NAD(P)-binding Rossmann-like Domain"/>
    <property type="match status" value="1"/>
</dbReference>
<gene>
    <name evidence="5" type="ORF">OQI_33635</name>
</gene>
<organism evidence="5 6">
    <name type="scientific">Streptomyces pharetrae CZA14</name>
    <dbReference type="NCBI Taxonomy" id="1144883"/>
    <lineage>
        <taxon>Bacteria</taxon>
        <taxon>Bacillati</taxon>
        <taxon>Actinomycetota</taxon>
        <taxon>Actinomycetes</taxon>
        <taxon>Kitasatosporales</taxon>
        <taxon>Streptomycetaceae</taxon>
        <taxon>Streptomyces</taxon>
    </lineage>
</organism>
<evidence type="ECO:0008006" key="7">
    <source>
        <dbReference type="Google" id="ProtNLM"/>
    </source>
</evidence>
<dbReference type="EMBL" id="MRYD01000312">
    <property type="protein sequence ID" value="OSZ56323.1"/>
    <property type="molecule type" value="Genomic_DNA"/>
</dbReference>
<name>A0ABX3YAL6_9ACTN</name>
<evidence type="ECO:0000256" key="1">
    <source>
        <dbReference type="ARBA" id="ARBA00006484"/>
    </source>
</evidence>